<keyword evidence="2" id="KW-0548">Nucleotidyltransferase</keyword>
<keyword evidence="4" id="KW-0547">Nucleotide-binding</keyword>
<feature type="domain" description="Cyclic GMP-AMP synthase DncV-like nucleotidyltransferase" evidence="11">
    <location>
        <begin position="50"/>
        <end position="144"/>
    </location>
</feature>
<evidence type="ECO:0000256" key="6">
    <source>
        <dbReference type="ARBA" id="ARBA00022842"/>
    </source>
</evidence>
<protein>
    <recommendedName>
        <fullName evidence="9">Cyclic GMP-AMP synthase</fullName>
    </recommendedName>
</protein>
<evidence type="ECO:0000256" key="5">
    <source>
        <dbReference type="ARBA" id="ARBA00022840"/>
    </source>
</evidence>
<dbReference type="GO" id="GO:0046872">
    <property type="term" value="F:metal ion binding"/>
    <property type="evidence" value="ECO:0007669"/>
    <property type="project" value="UniProtKB-KW"/>
</dbReference>
<keyword evidence="1" id="KW-0808">Transferase</keyword>
<evidence type="ECO:0000256" key="3">
    <source>
        <dbReference type="ARBA" id="ARBA00022723"/>
    </source>
</evidence>
<evidence type="ECO:0000256" key="2">
    <source>
        <dbReference type="ARBA" id="ARBA00022695"/>
    </source>
</evidence>
<dbReference type="GO" id="GO:0051607">
    <property type="term" value="P:defense response to virus"/>
    <property type="evidence" value="ECO:0007669"/>
    <property type="project" value="UniProtKB-KW"/>
</dbReference>
<keyword evidence="7" id="KW-0546">Nucleotide metabolism</keyword>
<reference evidence="12 13" key="1">
    <citation type="submission" date="2017-05" db="EMBL/GenBank/DDBJ databases">
        <authorList>
            <person name="Varghese N."/>
            <person name="Submissions S."/>
        </authorList>
    </citation>
    <scope>NUCLEOTIDE SEQUENCE [LARGE SCALE GENOMIC DNA]</scope>
    <source>
        <strain evidence="12 13">DSM 21194</strain>
    </source>
</reference>
<name>A0A521EIH4_9BACT</name>
<dbReference type="GO" id="GO:0009117">
    <property type="term" value="P:nucleotide metabolic process"/>
    <property type="evidence" value="ECO:0007669"/>
    <property type="project" value="UniProtKB-KW"/>
</dbReference>
<sequence>MANCTELLHEFDSTIRLTEARKDSLKTSRKDLRKKIRKYFSEKRTDEITPKFSGQGSMETDTIVNPIPRVEVDYGEEQTLYKYDIDDGIYFIGNESEKERKTVQTHHNWICEAVDGHTSQDPIDKNTCVRVVFADGHHIDLPIYYKKGDTPELAHKAKSWIYSDPKEFIEWFEEQVDDNEQLVRLIRYLKAWCDYREFSNSSIKMPSGFIMTILAINNYYSHERDDIALKETLINIQAELFQEFKCERPTTPKGEDLFEDYTHEEHFMKMLANFVERAKKALREKNQKEACKYWQKIFGDRFSCSNAKDEKGQKHTGALAAGAASSNPWAK</sequence>
<keyword evidence="3" id="KW-0479">Metal-binding</keyword>
<comment type="catalytic activity">
    <reaction evidence="10">
        <text>GTP + ATP = 3',3'-cGAMP + 2 diphosphate</text>
        <dbReference type="Rhea" id="RHEA:35647"/>
        <dbReference type="ChEBI" id="CHEBI:30616"/>
        <dbReference type="ChEBI" id="CHEBI:33019"/>
        <dbReference type="ChEBI" id="CHEBI:37565"/>
        <dbReference type="ChEBI" id="CHEBI:71501"/>
    </reaction>
    <physiologicalReaction direction="left-to-right" evidence="10">
        <dbReference type="Rhea" id="RHEA:35648"/>
    </physiologicalReaction>
</comment>
<dbReference type="RefSeq" id="WP_142715568.1">
    <property type="nucleotide sequence ID" value="NZ_FXTH01000016.1"/>
</dbReference>
<keyword evidence="5" id="KW-0067">ATP-binding</keyword>
<dbReference type="OrthoDB" id="661552at2"/>
<evidence type="ECO:0000256" key="9">
    <source>
        <dbReference type="ARBA" id="ARBA00044145"/>
    </source>
</evidence>
<keyword evidence="8" id="KW-0051">Antiviral defense</keyword>
<dbReference type="AlphaFoldDB" id="A0A521EIH4"/>
<dbReference type="Proteomes" id="UP000317593">
    <property type="component" value="Unassembled WGS sequence"/>
</dbReference>
<organism evidence="12 13">
    <name type="scientific">Fodinibius sediminis</name>
    <dbReference type="NCBI Taxonomy" id="1214077"/>
    <lineage>
        <taxon>Bacteria</taxon>
        <taxon>Pseudomonadati</taxon>
        <taxon>Balneolota</taxon>
        <taxon>Balneolia</taxon>
        <taxon>Balneolales</taxon>
        <taxon>Balneolaceae</taxon>
        <taxon>Fodinibius</taxon>
    </lineage>
</organism>
<evidence type="ECO:0000313" key="13">
    <source>
        <dbReference type="Proteomes" id="UP000317593"/>
    </source>
</evidence>
<evidence type="ECO:0000256" key="1">
    <source>
        <dbReference type="ARBA" id="ARBA00022679"/>
    </source>
</evidence>
<keyword evidence="13" id="KW-1185">Reference proteome</keyword>
<proteinExistence type="predicted"/>
<evidence type="ECO:0000313" key="12">
    <source>
        <dbReference type="EMBL" id="SMO83724.1"/>
    </source>
</evidence>
<dbReference type="GO" id="GO:0016779">
    <property type="term" value="F:nucleotidyltransferase activity"/>
    <property type="evidence" value="ECO:0007669"/>
    <property type="project" value="UniProtKB-KW"/>
</dbReference>
<evidence type="ECO:0000259" key="11">
    <source>
        <dbReference type="Pfam" id="PF21654"/>
    </source>
</evidence>
<accession>A0A521EIH4</accession>
<gene>
    <name evidence="12" type="ORF">SAMN06265218_11683</name>
</gene>
<dbReference type="GO" id="GO:0005524">
    <property type="term" value="F:ATP binding"/>
    <property type="evidence" value="ECO:0007669"/>
    <property type="project" value="UniProtKB-KW"/>
</dbReference>
<dbReference type="Pfam" id="PF21654">
    <property type="entry name" value="DncV-like_NTFase"/>
    <property type="match status" value="1"/>
</dbReference>
<evidence type="ECO:0000256" key="7">
    <source>
        <dbReference type="ARBA" id="ARBA00023080"/>
    </source>
</evidence>
<evidence type="ECO:0000256" key="10">
    <source>
        <dbReference type="ARBA" id="ARBA00048304"/>
    </source>
</evidence>
<dbReference type="EMBL" id="FXTH01000016">
    <property type="protein sequence ID" value="SMO83724.1"/>
    <property type="molecule type" value="Genomic_DNA"/>
</dbReference>
<evidence type="ECO:0000256" key="8">
    <source>
        <dbReference type="ARBA" id="ARBA00023118"/>
    </source>
</evidence>
<keyword evidence="6" id="KW-0460">Magnesium</keyword>
<dbReference type="InterPro" id="IPR048445">
    <property type="entry name" value="DncV-like_NTFase"/>
</dbReference>
<evidence type="ECO:0000256" key="4">
    <source>
        <dbReference type="ARBA" id="ARBA00022741"/>
    </source>
</evidence>